<reference evidence="5 6" key="1">
    <citation type="submission" date="2019-07" db="EMBL/GenBank/DDBJ databases">
        <title>Complete genome sequence of Comamonas sp. NLF 7-7 isolated from livestock.</title>
        <authorList>
            <person name="Kim D.H."/>
            <person name="Kim J.G."/>
        </authorList>
    </citation>
    <scope>NUCLEOTIDE SEQUENCE [LARGE SCALE GENOMIC DNA]</scope>
    <source>
        <strain evidence="5 6">NLF 7-7</strain>
    </source>
</reference>
<sequence>MIAMTPSAELRRIRRVALGDLIHRSALKFPRRTAVVDGDVRMDYAELDARSSRFAHALLERLGSGHQIGMLCANSADMVVAYNGIHKSGNVWVPVNTRLDPAAIDYILRHAEVSAVVVDEALHAAPGMAELLARLAVPLFITMAAGTETAVANACTLAQAQHGQSDALPELDMASEQPALIMYTSGTTGHPKGAVHSHASVAAALMGNMAGFGITEQDVFSALLPLYHCAQHTLVATAHMAGACAVLLRGFVPDEVRASITAEKYTLFTGLPMMYGALLADPAFRAPSLRLAIYAMAPIPDALIQVIAERMTPNVQLATGQTEMYPGTMTFKPMEHPGLGGNFWGFSLPHNETAVMDDEGRLLGEGQPGEIVHRGANAMLGYFKDPEASAAAQRFGWHHTGDLGMWGPGGQLMFLDRKKDMIKTGGENVASVKVEAVLLGHPGVAGCGVIGLPHPRWSEAVCAFVVKKPGAELDEQALAAHCRAHLGGFEVPKLIHFVDALPATSTGKVQKHLLRKQFERLAQEAWTKEEGA</sequence>
<evidence type="ECO:0000259" key="4">
    <source>
        <dbReference type="Pfam" id="PF13193"/>
    </source>
</evidence>
<evidence type="ECO:0000313" key="5">
    <source>
        <dbReference type="EMBL" id="QEA13295.1"/>
    </source>
</evidence>
<feature type="domain" description="AMP-binding enzyme C-terminal" evidence="4">
    <location>
        <begin position="433"/>
        <end position="508"/>
    </location>
</feature>
<dbReference type="Gene3D" id="3.30.300.30">
    <property type="match status" value="1"/>
</dbReference>
<keyword evidence="2" id="KW-0436">Ligase</keyword>
<evidence type="ECO:0000259" key="3">
    <source>
        <dbReference type="Pfam" id="PF00501"/>
    </source>
</evidence>
<dbReference type="InterPro" id="IPR042099">
    <property type="entry name" value="ANL_N_sf"/>
</dbReference>
<dbReference type="InterPro" id="IPR025110">
    <property type="entry name" value="AMP-bd_C"/>
</dbReference>
<dbReference type="SUPFAM" id="SSF56801">
    <property type="entry name" value="Acetyl-CoA synthetase-like"/>
    <property type="match status" value="1"/>
</dbReference>
<dbReference type="KEGG" id="cof:FOZ74_09780"/>
<keyword evidence="6" id="KW-1185">Reference proteome</keyword>
<dbReference type="PROSITE" id="PS00455">
    <property type="entry name" value="AMP_BINDING"/>
    <property type="match status" value="1"/>
</dbReference>
<evidence type="ECO:0000256" key="2">
    <source>
        <dbReference type="ARBA" id="ARBA00022598"/>
    </source>
</evidence>
<evidence type="ECO:0000256" key="1">
    <source>
        <dbReference type="ARBA" id="ARBA00006432"/>
    </source>
</evidence>
<dbReference type="AlphaFoldDB" id="A0A5B8RYL1"/>
<dbReference type="GO" id="GO:0016878">
    <property type="term" value="F:acid-thiol ligase activity"/>
    <property type="evidence" value="ECO:0007669"/>
    <property type="project" value="UniProtKB-ARBA"/>
</dbReference>
<dbReference type="Pfam" id="PF00501">
    <property type="entry name" value="AMP-binding"/>
    <property type="match status" value="1"/>
</dbReference>
<comment type="similarity">
    <text evidence="1">Belongs to the ATP-dependent AMP-binding enzyme family.</text>
</comment>
<evidence type="ECO:0000313" key="6">
    <source>
        <dbReference type="Proteomes" id="UP000321199"/>
    </source>
</evidence>
<dbReference type="FunFam" id="3.30.300.30:FF:000008">
    <property type="entry name" value="2,3-dihydroxybenzoate-AMP ligase"/>
    <property type="match status" value="1"/>
</dbReference>
<dbReference type="InterPro" id="IPR050237">
    <property type="entry name" value="ATP-dep_AMP-bd_enzyme"/>
</dbReference>
<feature type="domain" description="AMP-dependent synthetase/ligase" evidence="3">
    <location>
        <begin position="23"/>
        <end position="383"/>
    </location>
</feature>
<dbReference type="InterPro" id="IPR020845">
    <property type="entry name" value="AMP-binding_CS"/>
</dbReference>
<dbReference type="InterPro" id="IPR045851">
    <property type="entry name" value="AMP-bd_C_sf"/>
</dbReference>
<dbReference type="EMBL" id="CP042344">
    <property type="protein sequence ID" value="QEA13295.1"/>
    <property type="molecule type" value="Genomic_DNA"/>
</dbReference>
<dbReference type="Proteomes" id="UP000321199">
    <property type="component" value="Chromosome"/>
</dbReference>
<protein>
    <submittedName>
        <fullName evidence="5">AMP-binding protein</fullName>
    </submittedName>
</protein>
<gene>
    <name evidence="5" type="ORF">FOZ74_09780</name>
</gene>
<organism evidence="5 6">
    <name type="scientific">Comamonas flocculans</name>
    <dbReference type="NCBI Taxonomy" id="2597701"/>
    <lineage>
        <taxon>Bacteria</taxon>
        <taxon>Pseudomonadati</taxon>
        <taxon>Pseudomonadota</taxon>
        <taxon>Betaproteobacteria</taxon>
        <taxon>Burkholderiales</taxon>
        <taxon>Comamonadaceae</taxon>
        <taxon>Comamonas</taxon>
    </lineage>
</organism>
<dbReference type="Gene3D" id="3.40.50.12780">
    <property type="entry name" value="N-terminal domain of ligase-like"/>
    <property type="match status" value="1"/>
</dbReference>
<dbReference type="PANTHER" id="PTHR43767">
    <property type="entry name" value="LONG-CHAIN-FATTY-ACID--COA LIGASE"/>
    <property type="match status" value="1"/>
</dbReference>
<name>A0A5B8RYL1_9BURK</name>
<proteinExistence type="inferred from homology"/>
<dbReference type="InterPro" id="IPR000873">
    <property type="entry name" value="AMP-dep_synth/lig_dom"/>
</dbReference>
<dbReference type="PANTHER" id="PTHR43767:SF1">
    <property type="entry name" value="NONRIBOSOMAL PEPTIDE SYNTHASE PES1 (EUROFUNG)-RELATED"/>
    <property type="match status" value="1"/>
</dbReference>
<accession>A0A5B8RYL1</accession>
<dbReference type="OrthoDB" id="9766486at2"/>
<dbReference type="Pfam" id="PF13193">
    <property type="entry name" value="AMP-binding_C"/>
    <property type="match status" value="1"/>
</dbReference>